<name>A0A6M2EX56_9ROSI</name>
<dbReference type="AlphaFoldDB" id="A0A6M2EX56"/>
<protein>
    <submittedName>
        <fullName evidence="1">Uncharacterized protein</fullName>
    </submittedName>
</protein>
<proteinExistence type="predicted"/>
<sequence>MWWPFNPRPKSMLITVSYVTVDDNSFLLTDQWHFFQMTKLTHGKRLRTRKRLPLLSFSLDFFYNTCSSCLEVNGLFSSQGKKAPSLHEDKRFSKDGTKKTLDKSIAVRSMAYMDRCVQMTIILDKVLEYCSWIKYNFWWA</sequence>
<accession>A0A6M2EX56</accession>
<organism evidence="1">
    <name type="scientific">Populus davidiana</name>
    <dbReference type="NCBI Taxonomy" id="266767"/>
    <lineage>
        <taxon>Eukaryota</taxon>
        <taxon>Viridiplantae</taxon>
        <taxon>Streptophyta</taxon>
        <taxon>Embryophyta</taxon>
        <taxon>Tracheophyta</taxon>
        <taxon>Spermatophyta</taxon>
        <taxon>Magnoliopsida</taxon>
        <taxon>eudicotyledons</taxon>
        <taxon>Gunneridae</taxon>
        <taxon>Pentapetalae</taxon>
        <taxon>rosids</taxon>
        <taxon>fabids</taxon>
        <taxon>Malpighiales</taxon>
        <taxon>Salicaceae</taxon>
        <taxon>Saliceae</taxon>
        <taxon>Populus</taxon>
    </lineage>
</organism>
<evidence type="ECO:0000313" key="1">
    <source>
        <dbReference type="EMBL" id="NUU88728.1"/>
    </source>
</evidence>
<reference evidence="1" key="1">
    <citation type="submission" date="2020-03" db="EMBL/GenBank/DDBJ databases">
        <authorList>
            <person name="Zhang R."/>
        </authorList>
    </citation>
    <scope>NUCLEOTIDE SEQUENCE</scope>
</reference>
<dbReference type="EMBL" id="GILB01008395">
    <property type="protein sequence ID" value="NUU88728.1"/>
    <property type="molecule type" value="Transcribed_RNA"/>
</dbReference>